<dbReference type="Gene3D" id="3.30.2310.20">
    <property type="entry name" value="RelE-like"/>
    <property type="match status" value="1"/>
</dbReference>
<dbReference type="InterPro" id="IPR035093">
    <property type="entry name" value="RelE/ParE_toxin_dom_sf"/>
</dbReference>
<dbReference type="STRING" id="1307761.L21SP2_3124"/>
<dbReference type="eggNOG" id="COG3041">
    <property type="taxonomic scope" value="Bacteria"/>
</dbReference>
<evidence type="ECO:0000313" key="2">
    <source>
        <dbReference type="Proteomes" id="UP000018680"/>
    </source>
</evidence>
<accession>V5WMQ3</accession>
<gene>
    <name evidence="1" type="ORF">L21SP2_3124</name>
</gene>
<proteinExistence type="predicted"/>
<dbReference type="KEGG" id="slr:L21SP2_3124"/>
<dbReference type="SUPFAM" id="SSF143011">
    <property type="entry name" value="RelE-like"/>
    <property type="match status" value="1"/>
</dbReference>
<dbReference type="Proteomes" id="UP000018680">
    <property type="component" value="Chromosome"/>
</dbReference>
<protein>
    <submittedName>
        <fullName evidence="1">HigB toxin protein</fullName>
    </submittedName>
</protein>
<evidence type="ECO:0000313" key="1">
    <source>
        <dbReference type="EMBL" id="AHC16466.1"/>
    </source>
</evidence>
<dbReference type="EMBL" id="CP006939">
    <property type="protein sequence ID" value="AHC16466.1"/>
    <property type="molecule type" value="Genomic_DNA"/>
</dbReference>
<reference evidence="1 2" key="1">
    <citation type="journal article" date="2015" name="Stand. Genomic Sci.">
        <title>Complete genome sequence and description of Salinispira pacifica gen. nov., sp. nov., a novel spirochaete isolated form a hypersaline microbial mat.</title>
        <authorList>
            <person name="Ben Hania W."/>
            <person name="Joseph M."/>
            <person name="Schumann P."/>
            <person name="Bunk B."/>
            <person name="Fiebig A."/>
            <person name="Sproer C."/>
            <person name="Klenk H.P."/>
            <person name="Fardeau M.L."/>
            <person name="Spring S."/>
        </authorList>
    </citation>
    <scope>NUCLEOTIDE SEQUENCE [LARGE SCALE GENOMIC DNA]</scope>
    <source>
        <strain evidence="1 2">L21-RPul-D2</strain>
    </source>
</reference>
<name>V5WMQ3_9SPIO</name>
<dbReference type="HOGENOM" id="CLU_161929_0_0_12"/>
<dbReference type="AlphaFoldDB" id="V5WMQ3"/>
<organism evidence="1 2">
    <name type="scientific">Salinispira pacifica</name>
    <dbReference type="NCBI Taxonomy" id="1307761"/>
    <lineage>
        <taxon>Bacteria</taxon>
        <taxon>Pseudomonadati</taxon>
        <taxon>Spirochaetota</taxon>
        <taxon>Spirochaetia</taxon>
        <taxon>Spirochaetales</taxon>
        <taxon>Spirochaetaceae</taxon>
        <taxon>Salinispira</taxon>
    </lineage>
</organism>
<sequence>MVFTHSYEKRAEKFLLRHPELRGQYVKTLQLLEMNLHHPSLRLHRLKGKLSDLHSVFINTGYRITMEFIVREDTIVPVNVGNHAAVYENR</sequence>
<keyword evidence="2" id="KW-1185">Reference proteome</keyword>